<dbReference type="EMBL" id="JACHHY010000001">
    <property type="protein sequence ID" value="MBB5016749.1"/>
    <property type="molecule type" value="Genomic_DNA"/>
</dbReference>
<proteinExistence type="predicted"/>
<dbReference type="Proteomes" id="UP000575898">
    <property type="component" value="Unassembled WGS sequence"/>
</dbReference>
<dbReference type="GO" id="GO:0044550">
    <property type="term" value="P:secondary metabolite biosynthetic process"/>
    <property type="evidence" value="ECO:0007669"/>
    <property type="project" value="TreeGrafter"/>
</dbReference>
<organism evidence="3 4">
    <name type="scientific">Chitinivorax tropicus</name>
    <dbReference type="NCBI Taxonomy" id="714531"/>
    <lineage>
        <taxon>Bacteria</taxon>
        <taxon>Pseudomonadati</taxon>
        <taxon>Pseudomonadota</taxon>
        <taxon>Betaproteobacteria</taxon>
        <taxon>Chitinivorax</taxon>
    </lineage>
</organism>
<protein>
    <recommendedName>
        <fullName evidence="2">Condensation domain-containing protein</fullName>
    </recommendedName>
</protein>
<dbReference type="SUPFAM" id="SSF52777">
    <property type="entry name" value="CoA-dependent acyltransferases"/>
    <property type="match status" value="2"/>
</dbReference>
<evidence type="ECO:0000313" key="4">
    <source>
        <dbReference type="Proteomes" id="UP000575898"/>
    </source>
</evidence>
<sequence length="559" mass="63799">MMAAIQTHASPLTELNLDELPFYREREQPTRPAAPTKPNHPPTHEQQPEPQAIVPGQAYPLGYAQLCFWFVYMALGETANNLLRLMLEGELDVGRLEKALNHQLQRHDALRASMSDWNPVQRFIAWQAIDLPFQDLAGKSEREQSVAVSQLSHQLLGAPFDLAKPPLMRARLVRLGPQQHLLLLCFPHIVADGAAIHLFQQQMMDVYDRLARGERLPGREQTLQIADFARQERQRYQANGRAASAFWQRVLAKHPYARFPESMRETGRIQHHSRYVTFPGESYQQLQQLAKHHKATHQMALIAALTCVIQHLTGARQFTVNSVLESRDQAGSEDLMAPLLRVMPVPVTFHPGQTFVDLLQAVRSHILAAYEHKDCPWSVPVGLLAEQRWHRSPRAYVRLIHAGSWLFAKLFRRGQLYPRYLADYLFMEAFPPEAGWRNRLRKQPPRAERGGIPDPVININILQGVYKRDKAPACSQLRAWQLNDPRQFALSESLDSSWEDETINLYIVDTGQGKPSIRICCTNLHEQGLNRLMQAMEHILQRVADQPLLPLNLTGTSVT</sequence>
<name>A0A840MHS7_9PROT</name>
<feature type="domain" description="Condensation" evidence="2">
    <location>
        <begin position="58"/>
        <end position="387"/>
    </location>
</feature>
<keyword evidence="4" id="KW-1185">Reference proteome</keyword>
<dbReference type="GO" id="GO:0031177">
    <property type="term" value="F:phosphopantetheine binding"/>
    <property type="evidence" value="ECO:0007669"/>
    <property type="project" value="TreeGrafter"/>
</dbReference>
<dbReference type="Gene3D" id="3.30.559.10">
    <property type="entry name" value="Chloramphenicol acetyltransferase-like domain"/>
    <property type="match status" value="1"/>
</dbReference>
<dbReference type="Gene3D" id="3.30.559.30">
    <property type="entry name" value="Nonribosomal peptide synthetase, condensation domain"/>
    <property type="match status" value="1"/>
</dbReference>
<dbReference type="Pfam" id="PF00668">
    <property type="entry name" value="Condensation"/>
    <property type="match status" value="1"/>
</dbReference>
<dbReference type="InterPro" id="IPR023213">
    <property type="entry name" value="CAT-like_dom_sf"/>
</dbReference>
<reference evidence="3 4" key="1">
    <citation type="submission" date="2020-08" db="EMBL/GenBank/DDBJ databases">
        <title>Genomic Encyclopedia of Type Strains, Phase IV (KMG-IV): sequencing the most valuable type-strain genomes for metagenomic binning, comparative biology and taxonomic classification.</title>
        <authorList>
            <person name="Goeker M."/>
        </authorList>
    </citation>
    <scope>NUCLEOTIDE SEQUENCE [LARGE SCALE GENOMIC DNA]</scope>
    <source>
        <strain evidence="3 4">DSM 27165</strain>
    </source>
</reference>
<dbReference type="RefSeq" id="WP_184033456.1">
    <property type="nucleotide sequence ID" value="NZ_JACHHY010000001.1"/>
</dbReference>
<comment type="caution">
    <text evidence="3">The sequence shown here is derived from an EMBL/GenBank/DDBJ whole genome shotgun (WGS) entry which is preliminary data.</text>
</comment>
<evidence type="ECO:0000256" key="1">
    <source>
        <dbReference type="SAM" id="MobiDB-lite"/>
    </source>
</evidence>
<dbReference type="GO" id="GO:0005737">
    <property type="term" value="C:cytoplasm"/>
    <property type="evidence" value="ECO:0007669"/>
    <property type="project" value="TreeGrafter"/>
</dbReference>
<dbReference type="PANTHER" id="PTHR45527:SF1">
    <property type="entry name" value="FATTY ACID SYNTHASE"/>
    <property type="match status" value="1"/>
</dbReference>
<evidence type="ECO:0000313" key="3">
    <source>
        <dbReference type="EMBL" id="MBB5016749.1"/>
    </source>
</evidence>
<dbReference type="InterPro" id="IPR001242">
    <property type="entry name" value="Condensation_dom"/>
</dbReference>
<dbReference type="GO" id="GO:0003824">
    <property type="term" value="F:catalytic activity"/>
    <property type="evidence" value="ECO:0007669"/>
    <property type="project" value="InterPro"/>
</dbReference>
<dbReference type="GO" id="GO:0043041">
    <property type="term" value="P:amino acid activation for nonribosomal peptide biosynthetic process"/>
    <property type="evidence" value="ECO:0007669"/>
    <property type="project" value="TreeGrafter"/>
</dbReference>
<gene>
    <name evidence="3" type="ORF">HNQ59_000011</name>
</gene>
<dbReference type="AlphaFoldDB" id="A0A840MHS7"/>
<accession>A0A840MHS7</accession>
<evidence type="ECO:0000259" key="2">
    <source>
        <dbReference type="Pfam" id="PF00668"/>
    </source>
</evidence>
<feature type="region of interest" description="Disordered" evidence="1">
    <location>
        <begin position="28"/>
        <end position="50"/>
    </location>
</feature>
<dbReference type="PANTHER" id="PTHR45527">
    <property type="entry name" value="NONRIBOSOMAL PEPTIDE SYNTHETASE"/>
    <property type="match status" value="1"/>
</dbReference>